<dbReference type="PROSITE" id="PS50885">
    <property type="entry name" value="HAMP"/>
    <property type="match status" value="1"/>
</dbReference>
<reference evidence="8 9" key="1">
    <citation type="journal article" date="2010" name="Stand. Genomic Sci.">
        <title>Complete genome sequence of Denitrovibrio acetiphilus type strain (N2460).</title>
        <authorList>
            <person name="Kiss H."/>
            <person name="Lang E."/>
            <person name="Lapidus A."/>
            <person name="Copeland A."/>
            <person name="Nolan M."/>
            <person name="Glavina Del Rio T."/>
            <person name="Chen F."/>
            <person name="Lucas S."/>
            <person name="Tice H."/>
            <person name="Cheng J.F."/>
            <person name="Han C."/>
            <person name="Goodwin L."/>
            <person name="Pitluck S."/>
            <person name="Liolios K."/>
            <person name="Pati A."/>
            <person name="Ivanova N."/>
            <person name="Mavromatis K."/>
            <person name="Chen A."/>
            <person name="Palaniappan K."/>
            <person name="Land M."/>
            <person name="Hauser L."/>
            <person name="Chang Y.J."/>
            <person name="Jeffries C.D."/>
            <person name="Detter J.C."/>
            <person name="Brettin T."/>
            <person name="Spring S."/>
            <person name="Rohde M."/>
            <person name="Goker M."/>
            <person name="Woyke T."/>
            <person name="Bristow J."/>
            <person name="Eisen J.A."/>
            <person name="Markowitz V."/>
            <person name="Hugenholtz P."/>
            <person name="Kyrpides N.C."/>
            <person name="Klenk H.P."/>
        </authorList>
    </citation>
    <scope>NUCLEOTIDE SEQUENCE [LARGE SCALE GENOMIC DNA]</scope>
    <source>
        <strain evidence="9">DSM 12809 / NBRC 114555 / N2460</strain>
    </source>
</reference>
<dbReference type="Pfam" id="PF00015">
    <property type="entry name" value="MCPsignal"/>
    <property type="match status" value="1"/>
</dbReference>
<dbReference type="GO" id="GO:0006935">
    <property type="term" value="P:chemotaxis"/>
    <property type="evidence" value="ECO:0007669"/>
    <property type="project" value="UniProtKB-ARBA"/>
</dbReference>
<evidence type="ECO:0000313" key="8">
    <source>
        <dbReference type="EMBL" id="ADD67668.1"/>
    </source>
</evidence>
<keyword evidence="5" id="KW-0472">Membrane</keyword>
<dbReference type="EMBL" id="CP001968">
    <property type="protein sequence ID" value="ADD67668.1"/>
    <property type="molecule type" value="Genomic_DNA"/>
</dbReference>
<comment type="similarity">
    <text evidence="3">Belongs to the methyl-accepting chemotaxis (MCP) protein family.</text>
</comment>
<dbReference type="InterPro" id="IPR004089">
    <property type="entry name" value="MCPsignal_dom"/>
</dbReference>
<dbReference type="PROSITE" id="PS50111">
    <property type="entry name" value="CHEMOTAXIS_TRANSDUC_2"/>
    <property type="match status" value="1"/>
</dbReference>
<evidence type="ECO:0000256" key="3">
    <source>
        <dbReference type="ARBA" id="ARBA00029447"/>
    </source>
</evidence>
<dbReference type="FunFam" id="1.10.287.950:FF:000001">
    <property type="entry name" value="Methyl-accepting chemotaxis sensory transducer"/>
    <property type="match status" value="1"/>
</dbReference>
<feature type="domain" description="HAMP" evidence="7">
    <location>
        <begin position="427"/>
        <end position="481"/>
    </location>
</feature>
<dbReference type="InParanoid" id="D4H622"/>
<feature type="transmembrane region" description="Helical" evidence="5">
    <location>
        <begin position="405"/>
        <end position="425"/>
    </location>
</feature>
<dbReference type="CDD" id="cd06225">
    <property type="entry name" value="HAMP"/>
    <property type="match status" value="1"/>
</dbReference>
<evidence type="ECO:0000313" key="9">
    <source>
        <dbReference type="Proteomes" id="UP000002012"/>
    </source>
</evidence>
<evidence type="ECO:0000256" key="5">
    <source>
        <dbReference type="SAM" id="Phobius"/>
    </source>
</evidence>
<organism evidence="8 9">
    <name type="scientific">Denitrovibrio acetiphilus (strain DSM 12809 / NBRC 114555 / N2460)</name>
    <dbReference type="NCBI Taxonomy" id="522772"/>
    <lineage>
        <taxon>Bacteria</taxon>
        <taxon>Pseudomonadati</taxon>
        <taxon>Deferribacterota</taxon>
        <taxon>Deferribacteres</taxon>
        <taxon>Deferribacterales</taxon>
        <taxon>Geovibrionaceae</taxon>
        <taxon>Denitrovibrio</taxon>
    </lineage>
</organism>
<feature type="domain" description="Methyl-accepting transducer" evidence="6">
    <location>
        <begin position="486"/>
        <end position="722"/>
    </location>
</feature>
<evidence type="ECO:0000256" key="1">
    <source>
        <dbReference type="ARBA" id="ARBA00004370"/>
    </source>
</evidence>
<evidence type="ECO:0000256" key="4">
    <source>
        <dbReference type="PROSITE-ProRule" id="PRU00284"/>
    </source>
</evidence>
<dbReference type="CDD" id="cd11386">
    <property type="entry name" value="MCP_signal"/>
    <property type="match status" value="1"/>
</dbReference>
<dbReference type="PaxDb" id="522772-Dacet_0889"/>
<gene>
    <name evidence="8" type="ordered locus">Dacet_0889</name>
</gene>
<dbReference type="Pfam" id="PF00672">
    <property type="entry name" value="HAMP"/>
    <property type="match status" value="1"/>
</dbReference>
<keyword evidence="5" id="KW-0812">Transmembrane</keyword>
<dbReference type="GO" id="GO:0007165">
    <property type="term" value="P:signal transduction"/>
    <property type="evidence" value="ECO:0007669"/>
    <property type="project" value="UniProtKB-KW"/>
</dbReference>
<dbReference type="SMART" id="SM00304">
    <property type="entry name" value="HAMP"/>
    <property type="match status" value="1"/>
</dbReference>
<dbReference type="Gene3D" id="1.10.287.950">
    <property type="entry name" value="Methyl-accepting chemotaxis protein"/>
    <property type="match status" value="1"/>
</dbReference>
<dbReference type="GO" id="GO:0016020">
    <property type="term" value="C:membrane"/>
    <property type="evidence" value="ECO:0007669"/>
    <property type="project" value="UniProtKB-SubCell"/>
</dbReference>
<dbReference type="STRING" id="522772.Dacet_0889"/>
<sequence precursor="true">MNKKTASLNLKLISVILFSFIVLSGLVTLTAVVQSKKSLTRATFDQLKAIRETQSFAIETYLDMIGDTLKSIAAQESTVAAVEEFADAFSNYDQYYQISDTLVTNDLTKNYNNEYLPNVNYNIPRSSQKKEIKKYLPSAINGRLLQHTYIYSNPNPVGAKEKLTQTEVISPYNTAHRTYHHSLYEVMNEFNFYDIFLTDTEGNVIYTVYKEKDFATNLTNDIYAESGLGEVFKKLKPLKKGELAFADFRPYEPSYNSPAAFLGTPVSANGKITGYMIVQLPVEIINAISDFGGKYESVGMGKTGLTVLLGSDMYMRNNHRFLDKLKKDNPEVETAGTSVGIVKINSRAAGNSVAGQEGAEIIISGMGEKSFTAYKPLDVYGQTWGIIVKKDYAEALTEAWQLRNLIIAISCIITIIALALTIILLRRMVISKINQLTKITKNIATGEGDLTLRIPVKGHDEIAELSKYFNQFIENVQHIVRDVQKSADSVSIGTSALASTTEELNLTFNEQAENVSSVASAMEELNSTTTEISDSSMNALDKARESGDITAEGKVKIEESVSKIQDIMEQTKLLGETVSNLAGSSAKIAEIVNVINDIADQTNLLALNAAIEAARAGEAGRGFAVVADEVRKLAERTQSATSEIDGIISEFKRETASASRNMASAETSVNEGVSIMGKTSSVFDNIVCSVQEIETANSSINNAISEQITTLNSVTTEVQGIASSVEQSSNAINDVTMTLAEQDKQTEELKEMVNRFKV</sequence>
<dbReference type="PANTHER" id="PTHR32089">
    <property type="entry name" value="METHYL-ACCEPTING CHEMOTAXIS PROTEIN MCPB"/>
    <property type="match status" value="1"/>
</dbReference>
<dbReference type="InterPro" id="IPR003660">
    <property type="entry name" value="HAMP_dom"/>
</dbReference>
<keyword evidence="9" id="KW-1185">Reference proteome</keyword>
<dbReference type="OrthoDB" id="9776024at2"/>
<dbReference type="KEGG" id="dap:Dacet_0889"/>
<evidence type="ECO:0000259" key="6">
    <source>
        <dbReference type="PROSITE" id="PS50111"/>
    </source>
</evidence>
<dbReference type="RefSeq" id="WP_013010199.1">
    <property type="nucleotide sequence ID" value="NC_013943.1"/>
</dbReference>
<comment type="subcellular location">
    <subcellularLocation>
        <location evidence="1">Membrane</location>
    </subcellularLocation>
</comment>
<keyword evidence="5" id="KW-1133">Transmembrane helix</keyword>
<evidence type="ECO:0000259" key="7">
    <source>
        <dbReference type="PROSITE" id="PS50885"/>
    </source>
</evidence>
<proteinExistence type="inferred from homology"/>
<feature type="transmembrane region" description="Helical" evidence="5">
    <location>
        <begin position="12"/>
        <end position="33"/>
    </location>
</feature>
<keyword evidence="2 4" id="KW-0807">Transducer</keyword>
<dbReference type="Proteomes" id="UP000002012">
    <property type="component" value="Chromosome"/>
</dbReference>
<dbReference type="SMART" id="SM00283">
    <property type="entry name" value="MA"/>
    <property type="match status" value="1"/>
</dbReference>
<dbReference type="HOGENOM" id="CLU_000445_107_19_0"/>
<protein>
    <submittedName>
        <fullName evidence="8">Methyl-accepting chemotaxis sensory transducer</fullName>
    </submittedName>
</protein>
<dbReference type="SUPFAM" id="SSF58104">
    <property type="entry name" value="Methyl-accepting chemotaxis protein (MCP) signaling domain"/>
    <property type="match status" value="1"/>
</dbReference>
<evidence type="ECO:0000256" key="2">
    <source>
        <dbReference type="ARBA" id="ARBA00023224"/>
    </source>
</evidence>
<accession>D4H622</accession>
<name>D4H622_DENA2</name>
<dbReference type="eggNOG" id="COG0840">
    <property type="taxonomic scope" value="Bacteria"/>
</dbReference>
<dbReference type="AlphaFoldDB" id="D4H622"/>
<dbReference type="PANTHER" id="PTHR32089:SF112">
    <property type="entry name" value="LYSOZYME-LIKE PROTEIN-RELATED"/>
    <property type="match status" value="1"/>
</dbReference>